<dbReference type="PANTHER" id="PTHR33452">
    <property type="entry name" value="OXIDOREDUCTASE CATD-RELATED"/>
    <property type="match status" value="1"/>
</dbReference>
<dbReference type="EMBL" id="VHSG01000010">
    <property type="protein sequence ID" value="TQV80150.1"/>
    <property type="molecule type" value="Genomic_DNA"/>
</dbReference>
<dbReference type="Proteomes" id="UP000319732">
    <property type="component" value="Unassembled WGS sequence"/>
</dbReference>
<keyword evidence="4 7" id="KW-0812">Transmembrane</keyword>
<evidence type="ECO:0000256" key="2">
    <source>
        <dbReference type="ARBA" id="ARBA00006679"/>
    </source>
</evidence>
<organism evidence="8 9">
    <name type="scientific">Exilibacterium tricleocarpae</name>
    <dbReference type="NCBI Taxonomy" id="2591008"/>
    <lineage>
        <taxon>Bacteria</taxon>
        <taxon>Pseudomonadati</taxon>
        <taxon>Pseudomonadota</taxon>
        <taxon>Gammaproteobacteria</taxon>
        <taxon>Cellvibrionales</taxon>
        <taxon>Cellvibrionaceae</taxon>
        <taxon>Exilibacterium</taxon>
    </lineage>
</organism>
<keyword evidence="5 7" id="KW-1133">Transmembrane helix</keyword>
<evidence type="ECO:0000256" key="4">
    <source>
        <dbReference type="ARBA" id="ARBA00022692"/>
    </source>
</evidence>
<evidence type="ECO:0000313" key="8">
    <source>
        <dbReference type="EMBL" id="TQV80150.1"/>
    </source>
</evidence>
<comment type="caution">
    <text evidence="8">The sequence shown here is derived from an EMBL/GenBank/DDBJ whole genome shotgun (WGS) entry which is preliminary data.</text>
</comment>
<feature type="transmembrane region" description="Helical" evidence="7">
    <location>
        <begin position="94"/>
        <end position="112"/>
    </location>
</feature>
<evidence type="ECO:0000256" key="5">
    <source>
        <dbReference type="ARBA" id="ARBA00022989"/>
    </source>
</evidence>
<dbReference type="InterPro" id="IPR051907">
    <property type="entry name" value="DoxX-like_oxidoreductase"/>
</dbReference>
<evidence type="ECO:0000313" key="9">
    <source>
        <dbReference type="Proteomes" id="UP000319732"/>
    </source>
</evidence>
<dbReference type="RefSeq" id="WP_142904249.1">
    <property type="nucleotide sequence ID" value="NZ_ML660092.1"/>
</dbReference>
<dbReference type="GO" id="GO:0005886">
    <property type="term" value="C:plasma membrane"/>
    <property type="evidence" value="ECO:0007669"/>
    <property type="project" value="UniProtKB-SubCell"/>
</dbReference>
<dbReference type="InterPro" id="IPR032808">
    <property type="entry name" value="DoxX"/>
</dbReference>
<evidence type="ECO:0000256" key="7">
    <source>
        <dbReference type="SAM" id="Phobius"/>
    </source>
</evidence>
<dbReference type="Pfam" id="PF07681">
    <property type="entry name" value="DoxX"/>
    <property type="match status" value="1"/>
</dbReference>
<gene>
    <name evidence="8" type="ORF">FKG94_10810</name>
</gene>
<proteinExistence type="inferred from homology"/>
<feature type="transmembrane region" description="Helical" evidence="7">
    <location>
        <begin position="61"/>
        <end position="87"/>
    </location>
</feature>
<evidence type="ECO:0000256" key="6">
    <source>
        <dbReference type="ARBA" id="ARBA00023136"/>
    </source>
</evidence>
<dbReference type="OrthoDB" id="346004at2"/>
<name>A0A545TSF7_9GAMM</name>
<comment type="subcellular location">
    <subcellularLocation>
        <location evidence="1">Cell membrane</location>
        <topology evidence="1">Multi-pass membrane protein</topology>
    </subcellularLocation>
</comment>
<evidence type="ECO:0000256" key="3">
    <source>
        <dbReference type="ARBA" id="ARBA00022475"/>
    </source>
</evidence>
<comment type="similarity">
    <text evidence="2">Belongs to the DoxX family.</text>
</comment>
<feature type="transmembrane region" description="Helical" evidence="7">
    <location>
        <begin position="160"/>
        <end position="182"/>
    </location>
</feature>
<keyword evidence="3" id="KW-1003">Cell membrane</keyword>
<accession>A0A545TSF7</accession>
<dbReference type="AlphaFoldDB" id="A0A545TSF7"/>
<feature type="transmembrane region" description="Helical" evidence="7">
    <location>
        <begin position="21"/>
        <end position="41"/>
    </location>
</feature>
<sequence length="206" mass="22749">MNSSITTLTKHYNSAVAGLRHFEGLGPLALRLFLVPVFWMAGTKKWENFDSTVEWFGNPDWGLGLPMPLVLAFLATWTEILGAVALLLGVAVRWLAVPLMFTMLVAAATVHWDYGWQAIADPGAPFANERVMESAEKLDRAKSILREHGNYDWLTSSGNIVVLNSGIEFAITYFIMCLMLLFSGGGRYVSGDYWIGRALNKGTANT</sequence>
<protein>
    <submittedName>
        <fullName evidence="8">DoxX family protein</fullName>
    </submittedName>
</protein>
<dbReference type="PANTHER" id="PTHR33452:SF19">
    <property type="entry name" value="DOXX FAMILY PROTEIN"/>
    <property type="match status" value="1"/>
</dbReference>
<reference evidence="8 9" key="1">
    <citation type="submission" date="2019-06" db="EMBL/GenBank/DDBJ databases">
        <title>Whole genome sequence for Cellvibrionaceae sp. R142.</title>
        <authorList>
            <person name="Wang G."/>
        </authorList>
    </citation>
    <scope>NUCLEOTIDE SEQUENCE [LARGE SCALE GENOMIC DNA]</scope>
    <source>
        <strain evidence="8 9">R142</strain>
    </source>
</reference>
<keyword evidence="6 7" id="KW-0472">Membrane</keyword>
<keyword evidence="9" id="KW-1185">Reference proteome</keyword>
<evidence type="ECO:0000256" key="1">
    <source>
        <dbReference type="ARBA" id="ARBA00004651"/>
    </source>
</evidence>